<protein>
    <submittedName>
        <fullName evidence="1">Uncharacterized protein</fullName>
    </submittedName>
</protein>
<dbReference type="AlphaFoldDB" id="A0A1F5KCN7"/>
<reference evidence="1 2" key="1">
    <citation type="journal article" date="2016" name="Nat. Commun.">
        <title>Thousands of microbial genomes shed light on interconnected biogeochemical processes in an aquifer system.</title>
        <authorList>
            <person name="Anantharaman K."/>
            <person name="Brown C.T."/>
            <person name="Hug L.A."/>
            <person name="Sharon I."/>
            <person name="Castelle C.J."/>
            <person name="Probst A.J."/>
            <person name="Thomas B.C."/>
            <person name="Singh A."/>
            <person name="Wilkins M.J."/>
            <person name="Karaoz U."/>
            <person name="Brodie E.L."/>
            <person name="Williams K.H."/>
            <person name="Hubbard S.S."/>
            <person name="Banfield J.F."/>
        </authorList>
    </citation>
    <scope>NUCLEOTIDE SEQUENCE [LARGE SCALE GENOMIC DNA]</scope>
</reference>
<gene>
    <name evidence="1" type="ORF">A3F00_03500</name>
</gene>
<comment type="caution">
    <text evidence="1">The sequence shown here is derived from an EMBL/GenBank/DDBJ whole genome shotgun (WGS) entry which is preliminary data.</text>
</comment>
<proteinExistence type="predicted"/>
<name>A0A1F5KCN7_9BACT</name>
<organism evidence="1 2">
    <name type="scientific">Candidatus Daviesbacteria bacterium RIFCSPHIGHO2_12_FULL_37_11</name>
    <dbReference type="NCBI Taxonomy" id="1797777"/>
    <lineage>
        <taxon>Bacteria</taxon>
        <taxon>Candidatus Daviesiibacteriota</taxon>
    </lineage>
</organism>
<dbReference type="EMBL" id="MFDE01000014">
    <property type="protein sequence ID" value="OGE38707.1"/>
    <property type="molecule type" value="Genomic_DNA"/>
</dbReference>
<evidence type="ECO:0000313" key="2">
    <source>
        <dbReference type="Proteomes" id="UP000176527"/>
    </source>
</evidence>
<dbReference type="Proteomes" id="UP000176527">
    <property type="component" value="Unassembled WGS sequence"/>
</dbReference>
<sequence>MDNVHLSKISSILTDINNEIIPDSRYLINTIIPLKCVVSAKAGTINTAPNHPAARFVNKPESTFNQGLVKIIPILWDRSI</sequence>
<accession>A0A1F5KCN7</accession>
<evidence type="ECO:0000313" key="1">
    <source>
        <dbReference type="EMBL" id="OGE38707.1"/>
    </source>
</evidence>